<evidence type="ECO:0000259" key="13">
    <source>
        <dbReference type="Pfam" id="PF00056"/>
    </source>
</evidence>
<feature type="binding site" evidence="10">
    <location>
        <position position="251"/>
    </location>
    <ligand>
        <name>NAD(+)</name>
        <dbReference type="ChEBI" id="CHEBI:57540"/>
    </ligand>
</feature>
<dbReference type="EMBL" id="RSCD01000004">
    <property type="protein sequence ID" value="RSH93231.1"/>
    <property type="molecule type" value="Genomic_DNA"/>
</dbReference>
<feature type="binding site" evidence="10">
    <location>
        <begin position="140"/>
        <end position="142"/>
    </location>
    <ligand>
        <name>NAD(+)</name>
        <dbReference type="ChEBI" id="CHEBI:57540"/>
    </ligand>
</feature>
<dbReference type="PANTHER" id="PTHR11540:SF73">
    <property type="entry name" value="MALATE DEHYDROGENASE, MITOCHONDRIAL"/>
    <property type="match status" value="1"/>
</dbReference>
<comment type="similarity">
    <text evidence="1">Belongs to the LDH/MDH superfamily. MDH type 1 family.</text>
</comment>
<evidence type="ECO:0000256" key="12">
    <source>
        <dbReference type="RuleBase" id="RU003405"/>
    </source>
</evidence>
<evidence type="ECO:0000256" key="9">
    <source>
        <dbReference type="PIRSR" id="PIRSR000102-2"/>
    </source>
</evidence>
<dbReference type="FunFam" id="3.90.110.10:FF:000001">
    <property type="entry name" value="Malate dehydrogenase"/>
    <property type="match status" value="1"/>
</dbReference>
<feature type="binding site" evidence="10">
    <location>
        <begin position="32"/>
        <end position="38"/>
    </location>
    <ligand>
        <name>NAD(+)</name>
        <dbReference type="ChEBI" id="CHEBI:57540"/>
    </ligand>
</feature>
<dbReference type="InterPro" id="IPR010097">
    <property type="entry name" value="Malate_DH_type1"/>
</dbReference>
<keyword evidence="4 12" id="KW-0816">Tricarboxylic acid cycle</keyword>
<evidence type="ECO:0000313" key="15">
    <source>
        <dbReference type="EMBL" id="RSH93231.1"/>
    </source>
</evidence>
<dbReference type="InterPro" id="IPR036291">
    <property type="entry name" value="NAD(P)-bd_dom_sf"/>
</dbReference>
<dbReference type="Gene3D" id="3.90.110.10">
    <property type="entry name" value="Lactate dehydrogenase/glycoside hydrolase, family 4, C-terminal"/>
    <property type="match status" value="1"/>
</dbReference>
<dbReference type="Pfam" id="PF00056">
    <property type="entry name" value="Ldh_1_N"/>
    <property type="match status" value="1"/>
</dbReference>
<dbReference type="FunFam" id="3.40.50.720:FF:000013">
    <property type="entry name" value="Malate dehydrogenase"/>
    <property type="match status" value="1"/>
</dbReference>
<feature type="active site" description="Proton acceptor" evidence="8">
    <location>
        <position position="200"/>
    </location>
</feature>
<dbReference type="GO" id="GO:0006099">
    <property type="term" value="P:tricarboxylic acid cycle"/>
    <property type="evidence" value="ECO:0007669"/>
    <property type="project" value="UniProtKB-KW"/>
</dbReference>
<dbReference type="OrthoDB" id="4069699at2759"/>
<feature type="binding site" evidence="10">
    <location>
        <position position="58"/>
    </location>
    <ligand>
        <name>NAD(+)</name>
        <dbReference type="ChEBI" id="CHEBI:57540"/>
    </ligand>
</feature>
<dbReference type="SUPFAM" id="SSF56327">
    <property type="entry name" value="LDH C-terminal domain-like"/>
    <property type="match status" value="1"/>
</dbReference>
<evidence type="ECO:0000259" key="14">
    <source>
        <dbReference type="Pfam" id="PF02866"/>
    </source>
</evidence>
<feature type="binding site" evidence="9">
    <location>
        <position position="104"/>
    </location>
    <ligand>
        <name>substrate</name>
    </ligand>
</feature>
<dbReference type="AlphaFoldDB" id="A0A427YQ59"/>
<dbReference type="SUPFAM" id="SSF51735">
    <property type="entry name" value="NAD(P)-binding Rossmann-fold domains"/>
    <property type="match status" value="1"/>
</dbReference>
<dbReference type="InterPro" id="IPR001557">
    <property type="entry name" value="L-lactate/malate_DH"/>
</dbReference>
<dbReference type="NCBIfam" id="TIGR01772">
    <property type="entry name" value="MDH_euk_gproteo"/>
    <property type="match status" value="1"/>
</dbReference>
<dbReference type="Pfam" id="PF02866">
    <property type="entry name" value="Ldh_1_C"/>
    <property type="match status" value="1"/>
</dbReference>
<evidence type="ECO:0000256" key="3">
    <source>
        <dbReference type="ARBA" id="ARBA00012995"/>
    </source>
</evidence>
<feature type="binding site" evidence="9">
    <location>
        <position position="110"/>
    </location>
    <ligand>
        <name>substrate</name>
    </ligand>
</feature>
<sequence>MFSRSVSAARSGLLSRGFASSARANRKVAVLGAAGGIGQPMSLLLKQDPLVTGLSLYDIRGAPGVAADISHVNTHSDVKGYEAADAASALKGAELVIIPAGVPRKPGMTRDDLFNTNASIVRDLAVACAEHCPKAMICIISNPVNSTVPIWAEVYKQKGVFDEKRLFGVTTLDVVRASRFLGEIKNTDPKDVKVTVVGGHSGVTIVPLLSQTAQGKDVKGQQYKDLVKRIQFGGDEVVQAKAGTGSATLSMGYAGARFANSLIRAMNGESGVVEPTFVKSPLYKDQGVEYFASNVELGPEGVTKIHPVGSVSAEEEELIKACLPELKKNIEKGKAFVKA</sequence>
<evidence type="ECO:0000256" key="8">
    <source>
        <dbReference type="PIRSR" id="PIRSR000102-1"/>
    </source>
</evidence>
<dbReference type="GO" id="GO:0005739">
    <property type="term" value="C:mitochondrion"/>
    <property type="evidence" value="ECO:0007669"/>
    <property type="project" value="TreeGrafter"/>
</dbReference>
<feature type="domain" description="Lactate/malate dehydrogenase C-terminal" evidence="14">
    <location>
        <begin position="170"/>
        <end position="337"/>
    </location>
</feature>
<gene>
    <name evidence="15" type="primary">MDH1</name>
    <name evidence="15" type="ORF">EHS25_007585</name>
</gene>
<dbReference type="PROSITE" id="PS00068">
    <property type="entry name" value="MDH"/>
    <property type="match status" value="1"/>
</dbReference>
<dbReference type="PIRSF" id="PIRSF000102">
    <property type="entry name" value="Lac_mal_DH"/>
    <property type="match status" value="1"/>
</dbReference>
<reference evidence="15 16" key="1">
    <citation type="submission" date="2018-11" db="EMBL/GenBank/DDBJ databases">
        <title>Genome sequence of Saitozyma podzolica DSM 27192.</title>
        <authorList>
            <person name="Aliyu H."/>
            <person name="Gorte O."/>
            <person name="Ochsenreither K."/>
        </authorList>
    </citation>
    <scope>NUCLEOTIDE SEQUENCE [LARGE SCALE GENOMIC DNA]</scope>
    <source>
        <strain evidence="15 16">DSM 27192</strain>
    </source>
</reference>
<evidence type="ECO:0000256" key="6">
    <source>
        <dbReference type="ARBA" id="ARBA00023027"/>
    </source>
</evidence>
<feature type="binding site" evidence="9">
    <location>
        <position position="142"/>
    </location>
    <ligand>
        <name>substrate</name>
    </ligand>
</feature>
<dbReference type="InterPro" id="IPR015955">
    <property type="entry name" value="Lactate_DH/Glyco_Ohase_4_C"/>
</dbReference>
<dbReference type="GO" id="GO:0006108">
    <property type="term" value="P:malate metabolic process"/>
    <property type="evidence" value="ECO:0007669"/>
    <property type="project" value="InterPro"/>
</dbReference>
<evidence type="ECO:0000256" key="5">
    <source>
        <dbReference type="ARBA" id="ARBA00023002"/>
    </source>
</evidence>
<evidence type="ECO:0000256" key="4">
    <source>
        <dbReference type="ARBA" id="ARBA00022532"/>
    </source>
</evidence>
<dbReference type="InterPro" id="IPR001252">
    <property type="entry name" value="Malate_DH_AS"/>
</dbReference>
<dbReference type="Gene3D" id="3.40.50.720">
    <property type="entry name" value="NAD(P)-binding Rossmann-like Domain"/>
    <property type="match status" value="1"/>
</dbReference>
<accession>A0A427YQ59</accession>
<evidence type="ECO:0000256" key="2">
    <source>
        <dbReference type="ARBA" id="ARBA00011738"/>
    </source>
</evidence>
<keyword evidence="16" id="KW-1185">Reference proteome</keyword>
<feature type="binding site" evidence="9">
    <location>
        <position position="176"/>
    </location>
    <ligand>
        <name>substrate</name>
    </ligand>
</feature>
<feature type="domain" description="Lactate/malate dehydrogenase N-terminal" evidence="13">
    <location>
        <begin position="27"/>
        <end position="168"/>
    </location>
</feature>
<proteinExistence type="inferred from homology"/>
<dbReference type="InterPro" id="IPR022383">
    <property type="entry name" value="Lactate/malate_DH_C"/>
</dbReference>
<comment type="catalytic activity">
    <reaction evidence="7 12">
        <text>(S)-malate + NAD(+) = oxaloacetate + NADH + H(+)</text>
        <dbReference type="Rhea" id="RHEA:21432"/>
        <dbReference type="ChEBI" id="CHEBI:15378"/>
        <dbReference type="ChEBI" id="CHEBI:15589"/>
        <dbReference type="ChEBI" id="CHEBI:16452"/>
        <dbReference type="ChEBI" id="CHEBI:57540"/>
        <dbReference type="ChEBI" id="CHEBI:57945"/>
        <dbReference type="EC" id="1.1.1.37"/>
    </reaction>
</comment>
<dbReference type="CDD" id="cd01337">
    <property type="entry name" value="MDH_glyoxysomal_mitochondrial"/>
    <property type="match status" value="1"/>
</dbReference>
<organism evidence="15 16">
    <name type="scientific">Saitozyma podzolica</name>
    <dbReference type="NCBI Taxonomy" id="1890683"/>
    <lineage>
        <taxon>Eukaryota</taxon>
        <taxon>Fungi</taxon>
        <taxon>Dikarya</taxon>
        <taxon>Basidiomycota</taxon>
        <taxon>Agaricomycotina</taxon>
        <taxon>Tremellomycetes</taxon>
        <taxon>Tremellales</taxon>
        <taxon>Trimorphomycetaceae</taxon>
        <taxon>Saitozyma</taxon>
    </lineage>
</organism>
<dbReference type="EC" id="1.1.1.37" evidence="3 12"/>
<evidence type="ECO:0000256" key="1">
    <source>
        <dbReference type="ARBA" id="ARBA00008824"/>
    </source>
</evidence>
<protein>
    <recommendedName>
        <fullName evidence="3 12">Malate dehydrogenase</fullName>
        <ecNumber evidence="3 12">1.1.1.37</ecNumber>
    </recommendedName>
</protein>
<dbReference type="GO" id="GO:0030060">
    <property type="term" value="F:L-malate dehydrogenase (NAD+) activity"/>
    <property type="evidence" value="ECO:0007669"/>
    <property type="project" value="UniProtKB-EC"/>
</dbReference>
<dbReference type="PANTHER" id="PTHR11540">
    <property type="entry name" value="MALATE AND LACTATE DEHYDROGENASE"/>
    <property type="match status" value="1"/>
</dbReference>
<keyword evidence="5 11" id="KW-0560">Oxidoreductase</keyword>
<evidence type="ECO:0000256" key="11">
    <source>
        <dbReference type="RuleBase" id="RU003369"/>
    </source>
</evidence>
<comment type="subunit">
    <text evidence="2">Homodimer.</text>
</comment>
<name>A0A427YQ59_9TREE</name>
<evidence type="ECO:0000256" key="7">
    <source>
        <dbReference type="ARBA" id="ARBA00048313"/>
    </source>
</evidence>
<dbReference type="Proteomes" id="UP000279259">
    <property type="component" value="Unassembled WGS sequence"/>
</dbReference>
<evidence type="ECO:0000313" key="16">
    <source>
        <dbReference type="Proteomes" id="UP000279259"/>
    </source>
</evidence>
<keyword evidence="6 10" id="KW-0520">NAD</keyword>
<feature type="binding site" evidence="10">
    <location>
        <position position="117"/>
    </location>
    <ligand>
        <name>NAD(+)</name>
        <dbReference type="ChEBI" id="CHEBI:57540"/>
    </ligand>
</feature>
<dbReference type="STRING" id="1890683.A0A427YQ59"/>
<dbReference type="InterPro" id="IPR001236">
    <property type="entry name" value="Lactate/malate_DH_N"/>
</dbReference>
<comment type="caution">
    <text evidence="15">The sequence shown here is derived from an EMBL/GenBank/DDBJ whole genome shotgun (WGS) entry which is preliminary data.</text>
</comment>
<evidence type="ECO:0000256" key="10">
    <source>
        <dbReference type="PIRSR" id="PIRSR000102-3"/>
    </source>
</evidence>